<proteinExistence type="predicted"/>
<protein>
    <submittedName>
        <fullName evidence="1">Uncharacterized protein</fullName>
    </submittedName>
</protein>
<evidence type="ECO:0000313" key="1">
    <source>
        <dbReference type="EMBL" id="EET44104.1"/>
    </source>
</evidence>
<gene>
    <name evidence="1" type="ORF">NEISICOT_02057</name>
</gene>
<dbReference type="AlphaFoldDB" id="C6M6A5"/>
<dbReference type="Proteomes" id="UP000005365">
    <property type="component" value="Unassembled WGS sequence"/>
</dbReference>
<sequence>MADLVTVGEVSADGETVGVQAATASIRDSVVRRMDMDKLRD</sequence>
<accession>C6M6A5</accession>
<keyword evidence="2" id="KW-1185">Reference proteome</keyword>
<comment type="caution">
    <text evidence="1">The sequence shown here is derived from an EMBL/GenBank/DDBJ whole genome shotgun (WGS) entry which is preliminary data.</text>
</comment>
<name>C6M6A5_NEISI</name>
<reference evidence="1" key="1">
    <citation type="submission" date="2009-07" db="EMBL/GenBank/DDBJ databases">
        <authorList>
            <person name="Weinstock G."/>
            <person name="Sodergren E."/>
            <person name="Clifton S."/>
            <person name="Fulton L."/>
            <person name="Fulton B."/>
            <person name="Courtney L."/>
            <person name="Fronick C."/>
            <person name="Harrison M."/>
            <person name="Strong C."/>
            <person name="Farmer C."/>
            <person name="Delahaunty K."/>
            <person name="Markovic C."/>
            <person name="Hall O."/>
            <person name="Minx P."/>
            <person name="Tomlinson C."/>
            <person name="Mitreva M."/>
            <person name="Nelson J."/>
            <person name="Hou S."/>
            <person name="Wollam A."/>
            <person name="Pepin K.H."/>
            <person name="Johnson M."/>
            <person name="Bhonagiri V."/>
            <person name="Nash W.E."/>
            <person name="Warren W."/>
            <person name="Chinwalla A."/>
            <person name="Mardis E.R."/>
            <person name="Wilson R.K."/>
        </authorList>
    </citation>
    <scope>NUCLEOTIDE SEQUENCE [LARGE SCALE GENOMIC DNA]</scope>
    <source>
        <strain evidence="1">ATCC 29256</strain>
    </source>
</reference>
<dbReference type="EMBL" id="ACKO02000012">
    <property type="protein sequence ID" value="EET44104.1"/>
    <property type="molecule type" value="Genomic_DNA"/>
</dbReference>
<organism evidence="1 2">
    <name type="scientific">Neisseria sicca ATCC 29256</name>
    <dbReference type="NCBI Taxonomy" id="547045"/>
    <lineage>
        <taxon>Bacteria</taxon>
        <taxon>Pseudomonadati</taxon>
        <taxon>Pseudomonadota</taxon>
        <taxon>Betaproteobacteria</taxon>
        <taxon>Neisseriales</taxon>
        <taxon>Neisseriaceae</taxon>
        <taxon>Neisseria</taxon>
    </lineage>
</organism>
<evidence type="ECO:0000313" key="2">
    <source>
        <dbReference type="Proteomes" id="UP000005365"/>
    </source>
</evidence>